<keyword evidence="13" id="KW-0614">Plasmid</keyword>
<sequence length="866" mass="96607">MSNIFVPALFRVFSSEKSKRSIKAPPRRRLFSNICRPLTQLVQPQCEVGLIIVLIIVAVFSAVLATIGWCDNDSNQAILTELRTIEIASAMLQRDVLSVRTDFLRDLNPAFANLKALRASVTKLQNMFGTIAHYQADGLGTVLMRVDASVSEAELAVASFKAKCVALEESYARFERSLEEMSAPSQNFRASDERLISQLNSLMPQFVLHQNKSMASKITTYLDALERVEVENEDLKNSTVRNGRLIISQIDEINESFSVIQSSNIVDTTKELEQKYLKLYRSDHIKEQISRIFVGIISLSLCLYIFFLIREFQNQNRRLSRRLKFEEMIKTVGTCFNDHLYTQRSLEQSAQTALVLVKEFFCAKQCTLVLIDINGDRIKEAFSSDNSDLVLDLKKICDISKLVCKNYNDPLFRIMPSKEVGCLSNENAGLCLLLALKVSNDTLAICSAAYDADRLVVSPCEIQLFELAARCVYHYADIMRRQTECKNLERRLAHAERLKAMGTVAGGIAHEFNNILSSILGYAQLMRENIISYSLIRQYSEHILFAGDRARLIIDQILAMSRKVDRTTMPFNVSDLIIDILPLLRMQLGKGIELDVNLEQRHSVIDGNPLELQQILMNLCKNASDATGAKGQIYINVSRILLPEQRILSHSVIPGGEYILLGISDNGSGIAKTALPRIFDPFFTTRTRSGGTGLGLSAVHAHVSALGGYVDVTSIVGKGTNFNIYLQPSLEKPVALHKHFGFHATPLGRGETVAIIDPDQAALALYEEKVAALGYEPVGFTNMRDLVDWTSSGQKLNLILTTYDMFLEGRSMETADFVLKTSPTIVIIKDSTNISDAYAEDGTTCFLLEPVSSRAMARALNLKIAE</sequence>
<dbReference type="Pfam" id="PF02518">
    <property type="entry name" value="HATPase_c"/>
    <property type="match status" value="1"/>
</dbReference>
<keyword evidence="6" id="KW-0418">Kinase</keyword>
<dbReference type="EC" id="2.7.13.3" evidence="2"/>
<dbReference type="PRINTS" id="PR00344">
    <property type="entry name" value="BCTRLSENSOR"/>
</dbReference>
<evidence type="ECO:0000313" key="14">
    <source>
        <dbReference type="Proteomes" id="UP000318939"/>
    </source>
</evidence>
<dbReference type="InterPro" id="IPR003661">
    <property type="entry name" value="HisK_dim/P_dom"/>
</dbReference>
<dbReference type="PANTHER" id="PTHR43065:SF46">
    <property type="entry name" value="C4-DICARBOXYLATE TRANSPORT SENSOR PROTEIN DCTB"/>
    <property type="match status" value="1"/>
</dbReference>
<dbReference type="InterPro" id="IPR036890">
    <property type="entry name" value="HATPase_C_sf"/>
</dbReference>
<dbReference type="SUPFAM" id="SSF55874">
    <property type="entry name" value="ATPase domain of HSP90 chaperone/DNA topoisomerase II/histidine kinase"/>
    <property type="match status" value="1"/>
</dbReference>
<dbReference type="SMART" id="SM00387">
    <property type="entry name" value="HATPase_c"/>
    <property type="match status" value="1"/>
</dbReference>
<dbReference type="NCBIfam" id="NF010411">
    <property type="entry name" value="PRK13837.1"/>
    <property type="match status" value="1"/>
</dbReference>
<dbReference type="Pfam" id="PF19443">
    <property type="entry name" value="DAHL"/>
    <property type="match status" value="1"/>
</dbReference>
<keyword evidence="10" id="KW-0812">Transmembrane</keyword>
<keyword evidence="8" id="KW-0902">Two-component regulatory system</keyword>
<keyword evidence="10" id="KW-1133">Transmembrane helix</keyword>
<dbReference type="InterPro" id="IPR003594">
    <property type="entry name" value="HATPase_dom"/>
</dbReference>
<feature type="transmembrane region" description="Helical" evidence="10">
    <location>
        <begin position="48"/>
        <end position="70"/>
    </location>
</feature>
<feature type="transmembrane region" description="Helical" evidence="10">
    <location>
        <begin position="289"/>
        <end position="309"/>
    </location>
</feature>
<protein>
    <recommendedName>
        <fullName evidence="2">histidine kinase</fullName>
        <ecNumber evidence="2">2.7.13.3</ecNumber>
    </recommendedName>
</protein>
<accession>A0ABY8IRI5</accession>
<dbReference type="InterPro" id="IPR004358">
    <property type="entry name" value="Sig_transdc_His_kin-like_C"/>
</dbReference>
<feature type="domain" description="Response regulatory" evidence="12">
    <location>
        <begin position="752"/>
        <end position="864"/>
    </location>
</feature>
<dbReference type="Gene3D" id="3.30.565.10">
    <property type="entry name" value="Histidine kinase-like ATPase, C-terminal domain"/>
    <property type="match status" value="1"/>
</dbReference>
<evidence type="ECO:0000256" key="4">
    <source>
        <dbReference type="ARBA" id="ARBA00022679"/>
    </source>
</evidence>
<dbReference type="SUPFAM" id="SSF47384">
    <property type="entry name" value="Homodimeric domain of signal transducing histidine kinase"/>
    <property type="match status" value="1"/>
</dbReference>
<dbReference type="Proteomes" id="UP000318939">
    <property type="component" value="Plasmid pTi6.2"/>
</dbReference>
<dbReference type="InterPro" id="IPR001789">
    <property type="entry name" value="Sig_transdc_resp-reg_receiver"/>
</dbReference>
<evidence type="ECO:0000256" key="5">
    <source>
        <dbReference type="ARBA" id="ARBA00022741"/>
    </source>
</evidence>
<evidence type="ECO:0000256" key="8">
    <source>
        <dbReference type="ARBA" id="ARBA00023012"/>
    </source>
</evidence>
<keyword evidence="3" id="KW-0597">Phosphoprotein</keyword>
<evidence type="ECO:0000256" key="1">
    <source>
        <dbReference type="ARBA" id="ARBA00000085"/>
    </source>
</evidence>
<evidence type="ECO:0000313" key="13">
    <source>
        <dbReference type="EMBL" id="WFS26136.1"/>
    </source>
</evidence>
<dbReference type="SMART" id="SM00388">
    <property type="entry name" value="HisKA"/>
    <property type="match status" value="1"/>
</dbReference>
<evidence type="ECO:0000256" key="7">
    <source>
        <dbReference type="ARBA" id="ARBA00022840"/>
    </source>
</evidence>
<reference evidence="13" key="2">
    <citation type="journal article" date="2023" name="MicrobiologyOpen">
        <title>Genomics of the tumorigenes clade of the family Rhizobiaceae and description of Rhizobium rhododendri sp. nov.</title>
        <authorList>
            <person name="Kuzmanovic N."/>
            <person name="diCenzo G.C."/>
            <person name="Bunk B."/>
            <person name="Sproeer C."/>
            <person name="Fruehling A."/>
            <person name="Neumann-Schaal M."/>
            <person name="Overmann J."/>
            <person name="Smalla K."/>
        </authorList>
    </citation>
    <scope>NUCLEOTIDE SEQUENCE</scope>
    <source>
        <strain evidence="13">Rho-6.2</strain>
        <plasmid evidence="13">pTi6.2</plasmid>
    </source>
</reference>
<evidence type="ECO:0000256" key="2">
    <source>
        <dbReference type="ARBA" id="ARBA00012438"/>
    </source>
</evidence>
<feature type="domain" description="Histidine kinase" evidence="11">
    <location>
        <begin position="507"/>
        <end position="730"/>
    </location>
</feature>
<comment type="caution">
    <text evidence="9">Lacks conserved residue(s) required for the propagation of feature annotation.</text>
</comment>
<dbReference type="RefSeq" id="WP_142832559.1">
    <property type="nucleotide sequence ID" value="NZ_CP117269.1"/>
</dbReference>
<dbReference type="PANTHER" id="PTHR43065">
    <property type="entry name" value="SENSOR HISTIDINE KINASE"/>
    <property type="match status" value="1"/>
</dbReference>
<dbReference type="EMBL" id="CP117269">
    <property type="protein sequence ID" value="WFS26136.1"/>
    <property type="molecule type" value="Genomic_DNA"/>
</dbReference>
<dbReference type="PROSITE" id="PS50110">
    <property type="entry name" value="RESPONSE_REGULATORY"/>
    <property type="match status" value="1"/>
</dbReference>
<geneLocation type="plasmid" evidence="13 14">
    <name>pTi6.2</name>
</geneLocation>
<evidence type="ECO:0000256" key="9">
    <source>
        <dbReference type="PROSITE-ProRule" id="PRU00169"/>
    </source>
</evidence>
<name>A0ABY8IRI5_9HYPH</name>
<keyword evidence="4" id="KW-0808">Transferase</keyword>
<dbReference type="InterPro" id="IPR036097">
    <property type="entry name" value="HisK_dim/P_sf"/>
</dbReference>
<dbReference type="Pfam" id="PF00512">
    <property type="entry name" value="HisKA"/>
    <property type="match status" value="1"/>
</dbReference>
<dbReference type="InterPro" id="IPR005467">
    <property type="entry name" value="His_kinase_dom"/>
</dbReference>
<keyword evidence="10" id="KW-0472">Membrane</keyword>
<dbReference type="InterPro" id="IPR045812">
    <property type="entry name" value="DAHL"/>
</dbReference>
<evidence type="ECO:0000259" key="11">
    <source>
        <dbReference type="PROSITE" id="PS50109"/>
    </source>
</evidence>
<gene>
    <name evidence="13" type="ORF">PR018_25935</name>
</gene>
<keyword evidence="5" id="KW-0547">Nucleotide-binding</keyword>
<dbReference type="Gene3D" id="1.10.287.130">
    <property type="match status" value="1"/>
</dbReference>
<keyword evidence="7" id="KW-0067">ATP-binding</keyword>
<reference evidence="13" key="1">
    <citation type="journal article" date="2019" name="Phytopathology">
        <title>A Novel Group of Rhizobium tumorigenes-Like Agrobacteria Associated with Crown Gall Disease of Rhododendron and Blueberry.</title>
        <authorList>
            <person name="Kuzmanovic N."/>
            <person name="Behrens P."/>
            <person name="Idczak E."/>
            <person name="Wagner S."/>
            <person name="Gotz M."/>
            <person name="Sproer C."/>
            <person name="Bunk B."/>
            <person name="Overmann J."/>
            <person name="Smalla K."/>
        </authorList>
    </citation>
    <scope>NUCLEOTIDE SEQUENCE</scope>
    <source>
        <strain evidence="13">Rho-6.2</strain>
    </source>
</reference>
<proteinExistence type="predicted"/>
<organism evidence="13 14">
    <name type="scientific">Rhizobium rhododendri</name>
    <dbReference type="NCBI Taxonomy" id="2506430"/>
    <lineage>
        <taxon>Bacteria</taxon>
        <taxon>Pseudomonadati</taxon>
        <taxon>Pseudomonadota</taxon>
        <taxon>Alphaproteobacteria</taxon>
        <taxon>Hyphomicrobiales</taxon>
        <taxon>Rhizobiaceae</taxon>
        <taxon>Rhizobium/Agrobacterium group</taxon>
        <taxon>Rhizobium</taxon>
    </lineage>
</organism>
<dbReference type="CDD" id="cd00082">
    <property type="entry name" value="HisKA"/>
    <property type="match status" value="1"/>
</dbReference>
<evidence type="ECO:0000259" key="12">
    <source>
        <dbReference type="PROSITE" id="PS50110"/>
    </source>
</evidence>
<keyword evidence="14" id="KW-1185">Reference proteome</keyword>
<evidence type="ECO:0000256" key="10">
    <source>
        <dbReference type="SAM" id="Phobius"/>
    </source>
</evidence>
<evidence type="ECO:0000256" key="3">
    <source>
        <dbReference type="ARBA" id="ARBA00022553"/>
    </source>
</evidence>
<comment type="catalytic activity">
    <reaction evidence="1">
        <text>ATP + protein L-histidine = ADP + protein N-phospho-L-histidine.</text>
        <dbReference type="EC" id="2.7.13.3"/>
    </reaction>
</comment>
<evidence type="ECO:0000256" key="6">
    <source>
        <dbReference type="ARBA" id="ARBA00022777"/>
    </source>
</evidence>
<dbReference type="PROSITE" id="PS50109">
    <property type="entry name" value="HIS_KIN"/>
    <property type="match status" value="1"/>
</dbReference>